<dbReference type="AlphaFoldDB" id="A0A5C6BE49"/>
<dbReference type="InterPro" id="IPR050312">
    <property type="entry name" value="IolE/XylAMocC-like"/>
</dbReference>
<gene>
    <name evidence="3" type="ORF">Pla52o_56920</name>
</gene>
<accession>A0A5C6BE49</accession>
<name>A0A5C6BE49_9BACT</name>
<sequence length="309" mass="34027" precursor="true">MKRRHFIQNVLAAGTSVSLACNSLALRSTAREPIARTGPPRFQLGLAAYSFRSYFSFTRKGAQTPATGGAAMDMGAFLNYCAVHGFDAAELTSYFFEPNPTADYFLELKRKAFERGVAISGTAIGNDFTVGKGPKLERQIEDAMTWIDNAAILGAPHIRFFAGTRKQIDEQPERMVDAIEALEKCAKHAASKGIYLGVENHGQLTAEQCLTIMKEVNNPWIGMNLDTGNFNSDDPYADIQRCVPYAVNIQVKTMMKSPTGKKSPADLERIGKILRDGGYQGFVVLEYEEEAPYDHVPKIADQLRSALQA</sequence>
<dbReference type="GO" id="GO:0016853">
    <property type="term" value="F:isomerase activity"/>
    <property type="evidence" value="ECO:0007669"/>
    <property type="project" value="UniProtKB-KW"/>
</dbReference>
<dbReference type="InterPro" id="IPR013022">
    <property type="entry name" value="Xyl_isomerase-like_TIM-brl"/>
</dbReference>
<evidence type="ECO:0000256" key="1">
    <source>
        <dbReference type="SAM" id="SignalP"/>
    </source>
</evidence>
<dbReference type="PANTHER" id="PTHR12110">
    <property type="entry name" value="HYDROXYPYRUVATE ISOMERASE"/>
    <property type="match status" value="1"/>
</dbReference>
<keyword evidence="3" id="KW-0413">Isomerase</keyword>
<protein>
    <submittedName>
        <fullName evidence="3">Xylose isomerase-like TIM barrel</fullName>
    </submittedName>
</protein>
<feature type="domain" description="Xylose isomerase-like TIM barrel" evidence="2">
    <location>
        <begin position="80"/>
        <end position="295"/>
    </location>
</feature>
<evidence type="ECO:0000313" key="4">
    <source>
        <dbReference type="Proteomes" id="UP000316304"/>
    </source>
</evidence>
<dbReference type="InterPro" id="IPR036237">
    <property type="entry name" value="Xyl_isomerase-like_sf"/>
</dbReference>
<feature type="signal peptide" evidence="1">
    <location>
        <begin position="1"/>
        <end position="20"/>
    </location>
</feature>
<feature type="chain" id="PRO_5022658868" evidence="1">
    <location>
        <begin position="21"/>
        <end position="309"/>
    </location>
</feature>
<keyword evidence="4" id="KW-1185">Reference proteome</keyword>
<evidence type="ECO:0000313" key="3">
    <source>
        <dbReference type="EMBL" id="TWU10318.1"/>
    </source>
</evidence>
<dbReference type="OrthoDB" id="259215at2"/>
<organism evidence="3 4">
    <name type="scientific">Novipirellula galeiformis</name>
    <dbReference type="NCBI Taxonomy" id="2528004"/>
    <lineage>
        <taxon>Bacteria</taxon>
        <taxon>Pseudomonadati</taxon>
        <taxon>Planctomycetota</taxon>
        <taxon>Planctomycetia</taxon>
        <taxon>Pirellulales</taxon>
        <taxon>Pirellulaceae</taxon>
        <taxon>Novipirellula</taxon>
    </lineage>
</organism>
<reference evidence="3 4" key="1">
    <citation type="submission" date="2019-02" db="EMBL/GenBank/DDBJ databases">
        <title>Deep-cultivation of Planctomycetes and their phenomic and genomic characterization uncovers novel biology.</title>
        <authorList>
            <person name="Wiegand S."/>
            <person name="Jogler M."/>
            <person name="Boedeker C."/>
            <person name="Pinto D."/>
            <person name="Vollmers J."/>
            <person name="Rivas-Marin E."/>
            <person name="Kohn T."/>
            <person name="Peeters S.H."/>
            <person name="Heuer A."/>
            <person name="Rast P."/>
            <person name="Oberbeckmann S."/>
            <person name="Bunk B."/>
            <person name="Jeske O."/>
            <person name="Meyerdierks A."/>
            <person name="Storesund J.E."/>
            <person name="Kallscheuer N."/>
            <person name="Luecker S."/>
            <person name="Lage O.M."/>
            <person name="Pohl T."/>
            <person name="Merkel B.J."/>
            <person name="Hornburger P."/>
            <person name="Mueller R.-W."/>
            <person name="Bruemmer F."/>
            <person name="Labrenz M."/>
            <person name="Spormann A.M."/>
            <person name="Op Den Camp H."/>
            <person name="Overmann J."/>
            <person name="Amann R."/>
            <person name="Jetten M.S.M."/>
            <person name="Mascher T."/>
            <person name="Medema M.H."/>
            <person name="Devos D.P."/>
            <person name="Kaster A.-K."/>
            <person name="Ovreas L."/>
            <person name="Rohde M."/>
            <person name="Galperin M.Y."/>
            <person name="Jogler C."/>
        </authorList>
    </citation>
    <scope>NUCLEOTIDE SEQUENCE [LARGE SCALE GENOMIC DNA]</scope>
    <source>
        <strain evidence="3 4">Pla52o</strain>
    </source>
</reference>
<evidence type="ECO:0000259" key="2">
    <source>
        <dbReference type="Pfam" id="PF01261"/>
    </source>
</evidence>
<dbReference type="Proteomes" id="UP000316304">
    <property type="component" value="Unassembled WGS sequence"/>
</dbReference>
<dbReference type="Pfam" id="PF01261">
    <property type="entry name" value="AP_endonuc_2"/>
    <property type="match status" value="1"/>
</dbReference>
<keyword evidence="1" id="KW-0732">Signal</keyword>
<proteinExistence type="predicted"/>
<dbReference type="EMBL" id="SJPT01000019">
    <property type="protein sequence ID" value="TWU10318.1"/>
    <property type="molecule type" value="Genomic_DNA"/>
</dbReference>
<comment type="caution">
    <text evidence="3">The sequence shown here is derived from an EMBL/GenBank/DDBJ whole genome shotgun (WGS) entry which is preliminary data.</text>
</comment>
<dbReference type="PANTHER" id="PTHR12110:SF53">
    <property type="entry name" value="BLR5974 PROTEIN"/>
    <property type="match status" value="1"/>
</dbReference>
<dbReference type="SUPFAM" id="SSF51658">
    <property type="entry name" value="Xylose isomerase-like"/>
    <property type="match status" value="1"/>
</dbReference>
<dbReference type="PROSITE" id="PS51257">
    <property type="entry name" value="PROKAR_LIPOPROTEIN"/>
    <property type="match status" value="1"/>
</dbReference>
<dbReference type="RefSeq" id="WP_146597561.1">
    <property type="nucleotide sequence ID" value="NZ_SJPT01000019.1"/>
</dbReference>
<dbReference type="Gene3D" id="3.20.20.150">
    <property type="entry name" value="Divalent-metal-dependent TIM barrel enzymes"/>
    <property type="match status" value="1"/>
</dbReference>